<feature type="non-terminal residue" evidence="1">
    <location>
        <position position="1"/>
    </location>
</feature>
<dbReference type="EMBL" id="ML987191">
    <property type="protein sequence ID" value="KAF2252848.1"/>
    <property type="molecule type" value="Genomic_DNA"/>
</dbReference>
<dbReference type="RefSeq" id="XP_033687852.1">
    <property type="nucleotide sequence ID" value="XM_033823306.1"/>
</dbReference>
<name>A0A6A6IS01_9PLEO</name>
<reference evidence="1" key="1">
    <citation type="journal article" date="2020" name="Stud. Mycol.">
        <title>101 Dothideomycetes genomes: a test case for predicting lifestyles and emergence of pathogens.</title>
        <authorList>
            <person name="Haridas S."/>
            <person name="Albert R."/>
            <person name="Binder M."/>
            <person name="Bloem J."/>
            <person name="Labutti K."/>
            <person name="Salamov A."/>
            <person name="Andreopoulos B."/>
            <person name="Baker S."/>
            <person name="Barry K."/>
            <person name="Bills G."/>
            <person name="Bluhm B."/>
            <person name="Cannon C."/>
            <person name="Castanera R."/>
            <person name="Culley D."/>
            <person name="Daum C."/>
            <person name="Ezra D."/>
            <person name="Gonzalez J."/>
            <person name="Henrissat B."/>
            <person name="Kuo A."/>
            <person name="Liang C."/>
            <person name="Lipzen A."/>
            <person name="Lutzoni F."/>
            <person name="Magnuson J."/>
            <person name="Mondo S."/>
            <person name="Nolan M."/>
            <person name="Ohm R."/>
            <person name="Pangilinan J."/>
            <person name="Park H.-J."/>
            <person name="Ramirez L."/>
            <person name="Alfaro M."/>
            <person name="Sun H."/>
            <person name="Tritt A."/>
            <person name="Yoshinaga Y."/>
            <person name="Zwiers L.-H."/>
            <person name="Turgeon B."/>
            <person name="Goodwin S."/>
            <person name="Spatafora J."/>
            <person name="Crous P."/>
            <person name="Grigoriev I."/>
        </authorList>
    </citation>
    <scope>NUCLEOTIDE SEQUENCE</scope>
    <source>
        <strain evidence="1">CBS 122368</strain>
    </source>
</reference>
<organism evidence="1 2">
    <name type="scientific">Trematosphaeria pertusa</name>
    <dbReference type="NCBI Taxonomy" id="390896"/>
    <lineage>
        <taxon>Eukaryota</taxon>
        <taxon>Fungi</taxon>
        <taxon>Dikarya</taxon>
        <taxon>Ascomycota</taxon>
        <taxon>Pezizomycotina</taxon>
        <taxon>Dothideomycetes</taxon>
        <taxon>Pleosporomycetidae</taxon>
        <taxon>Pleosporales</taxon>
        <taxon>Massarineae</taxon>
        <taxon>Trematosphaeriaceae</taxon>
        <taxon>Trematosphaeria</taxon>
    </lineage>
</organism>
<gene>
    <name evidence="1" type="ORF">BU26DRAFT_419547</name>
</gene>
<evidence type="ECO:0000313" key="2">
    <source>
        <dbReference type="Proteomes" id="UP000800094"/>
    </source>
</evidence>
<dbReference type="GeneID" id="54576636"/>
<accession>A0A6A6IS01</accession>
<protein>
    <submittedName>
        <fullName evidence="1">Uncharacterized protein</fullName>
    </submittedName>
</protein>
<dbReference type="Proteomes" id="UP000800094">
    <property type="component" value="Unassembled WGS sequence"/>
</dbReference>
<dbReference type="AlphaFoldDB" id="A0A6A6IS01"/>
<evidence type="ECO:0000313" key="1">
    <source>
        <dbReference type="EMBL" id="KAF2252848.1"/>
    </source>
</evidence>
<keyword evidence="2" id="KW-1185">Reference proteome</keyword>
<proteinExistence type="predicted"/>
<sequence>NPIVYARVFVGEAAANDMLPTEAWIELEERMNVLCGAGWSRLVDDGRRLMRRAGLVSG</sequence>